<reference evidence="3" key="1">
    <citation type="journal article" date="2019" name="Int. J. Syst. Evol. Microbiol.">
        <title>The Global Catalogue of Microorganisms (GCM) 10K type strain sequencing project: providing services to taxonomists for standard genome sequencing and annotation.</title>
        <authorList>
            <consortium name="The Broad Institute Genomics Platform"/>
            <consortium name="The Broad Institute Genome Sequencing Center for Infectious Disease"/>
            <person name="Wu L."/>
            <person name="Ma J."/>
        </authorList>
    </citation>
    <scope>NUCLEOTIDE SEQUENCE [LARGE SCALE GENOMIC DNA]</scope>
    <source>
        <strain evidence="3">KLKA75</strain>
    </source>
</reference>
<dbReference type="EMBL" id="JBHSIT010000011">
    <property type="protein sequence ID" value="MFC4912038.1"/>
    <property type="molecule type" value="Genomic_DNA"/>
</dbReference>
<dbReference type="PANTHER" id="PTHR37305">
    <property type="entry name" value="INTEGRAL MEMBRANE PROTEIN-RELATED"/>
    <property type="match status" value="1"/>
</dbReference>
<keyword evidence="3" id="KW-1185">Reference proteome</keyword>
<dbReference type="PANTHER" id="PTHR37305:SF1">
    <property type="entry name" value="MEMBRANE PROTEIN"/>
    <property type="match status" value="1"/>
</dbReference>
<comment type="caution">
    <text evidence="2">The sequence shown here is derived from an EMBL/GenBank/DDBJ whole genome shotgun (WGS) entry which is preliminary data.</text>
</comment>
<feature type="transmembrane region" description="Helical" evidence="1">
    <location>
        <begin position="197"/>
        <end position="221"/>
    </location>
</feature>
<feature type="transmembrane region" description="Helical" evidence="1">
    <location>
        <begin position="169"/>
        <end position="190"/>
    </location>
</feature>
<keyword evidence="1" id="KW-1133">Transmembrane helix</keyword>
<organism evidence="2 3">
    <name type="scientific">Actinomadura gamaensis</name>
    <dbReference type="NCBI Taxonomy" id="1763541"/>
    <lineage>
        <taxon>Bacteria</taxon>
        <taxon>Bacillati</taxon>
        <taxon>Actinomycetota</taxon>
        <taxon>Actinomycetes</taxon>
        <taxon>Streptosporangiales</taxon>
        <taxon>Thermomonosporaceae</taxon>
        <taxon>Actinomadura</taxon>
    </lineage>
</organism>
<gene>
    <name evidence="2" type="ORF">ACFPCY_32370</name>
</gene>
<name>A0ABV9U925_9ACTN</name>
<protein>
    <submittedName>
        <fullName evidence="2">ABC transporter permease subunit</fullName>
    </submittedName>
</protein>
<evidence type="ECO:0000313" key="3">
    <source>
        <dbReference type="Proteomes" id="UP001595872"/>
    </source>
</evidence>
<feature type="transmembrane region" description="Helical" evidence="1">
    <location>
        <begin position="124"/>
        <end position="149"/>
    </location>
</feature>
<feature type="transmembrane region" description="Helical" evidence="1">
    <location>
        <begin position="81"/>
        <end position="103"/>
    </location>
</feature>
<evidence type="ECO:0000256" key="1">
    <source>
        <dbReference type="SAM" id="Phobius"/>
    </source>
</evidence>
<evidence type="ECO:0000313" key="2">
    <source>
        <dbReference type="EMBL" id="MFC4912038.1"/>
    </source>
</evidence>
<feature type="transmembrane region" description="Helical" evidence="1">
    <location>
        <begin position="241"/>
        <end position="265"/>
    </location>
</feature>
<sequence length="270" mass="27739">MSAVTADARRDGTTAGAGASLRNACAAEWTKLWSLRSTWWALAVSVGLTGIMTFTLGRSVVDNNTNTLTSDDQGVVSVSGTALGAVDLVQFVPIALAILAMTGEYASGTIRPTLTWVPPRGRVLAAKALVITAVVVPLGLLLGALGTLAAGVALGDWGRFNWADASSDVLSLTVYLVLICVFTLGLATLLRSTAGALTTAFLGLLAAPMLLTGPVVTRPLAQSLPSSAGRTFMGIAEDAPYPGSVGLLVLVAWTAAALLAARYILTRRDA</sequence>
<dbReference type="Proteomes" id="UP001595872">
    <property type="component" value="Unassembled WGS sequence"/>
</dbReference>
<dbReference type="RefSeq" id="WP_378261575.1">
    <property type="nucleotide sequence ID" value="NZ_JBHSIT010000011.1"/>
</dbReference>
<keyword evidence="1" id="KW-0472">Membrane</keyword>
<feature type="transmembrane region" description="Helical" evidence="1">
    <location>
        <begin position="39"/>
        <end position="61"/>
    </location>
</feature>
<keyword evidence="1" id="KW-0812">Transmembrane</keyword>
<proteinExistence type="predicted"/>
<accession>A0ABV9U925</accession>